<dbReference type="InterPro" id="IPR022022">
    <property type="entry name" value="M04gp34-like"/>
</dbReference>
<gene>
    <name evidence="2" type="primary">m02</name>
</gene>
<organism evidence="2 3">
    <name type="scientific">Murid herpesvirus 1</name>
    <name type="common">MuHV-1</name>
    <name type="synonym">Mouse cytomegalovirus</name>
    <dbReference type="NCBI Taxonomy" id="10366"/>
    <lineage>
        <taxon>Viruses</taxon>
        <taxon>Duplodnaviria</taxon>
        <taxon>Heunggongvirae</taxon>
        <taxon>Peploviricota</taxon>
        <taxon>Herviviricetes</taxon>
        <taxon>Herpesvirales</taxon>
        <taxon>Orthoherpesviridae</taxon>
        <taxon>Betaherpesvirinae</taxon>
        <taxon>Muromegalovirus</taxon>
        <taxon>Muromegalovirus muridbeta1</taxon>
    </lineage>
</organism>
<evidence type="ECO:0000313" key="3">
    <source>
        <dbReference type="Proteomes" id="UP000168535"/>
    </source>
</evidence>
<dbReference type="Gene3D" id="2.60.40.2900">
    <property type="match status" value="1"/>
</dbReference>
<organismHost>
    <name type="scientific">Mus musculus</name>
    <name type="common">Mouse</name>
    <dbReference type="NCBI Taxonomy" id="10090"/>
</organismHost>
<feature type="transmembrane region" description="Helical" evidence="1">
    <location>
        <begin position="223"/>
        <end position="247"/>
    </location>
</feature>
<keyword evidence="1" id="KW-0472">Membrane</keyword>
<evidence type="ECO:0000313" key="2">
    <source>
        <dbReference type="EMBL" id="CCE56837.1"/>
    </source>
</evidence>
<accession>H2A1L9</accession>
<dbReference type="Pfam" id="PF12216">
    <property type="entry name" value="m04gp34like"/>
    <property type="match status" value="1"/>
</dbReference>
<evidence type="ECO:0000256" key="1">
    <source>
        <dbReference type="SAM" id="Phobius"/>
    </source>
</evidence>
<keyword evidence="1" id="KW-0812">Transmembrane</keyword>
<name>H2A1L9_MUHV1</name>
<keyword evidence="1" id="KW-1133">Transmembrane helix</keyword>
<proteinExistence type="predicted"/>
<sequence>MRHRSSWCASRPRGVCRLRVLLLVCAAVVPVVSSVPLPKIYCYSKNATVARKPARDRDYWTPSVTVLGCRIPKGVCIEGDWSIEWVIHSMDAVVIYRALFRSTAWLGPSMQRLIPAIPKRRLVVGCGQGFCVDRADGNLIITDNDTRKDAWARKPPRDAVCKLRACLTATSVPMSSRLYEGCDGNLTEYLNLPDYENWFGTQNVVQDVPPVVDQSPVGCDNPALNAAVIAVGVLTVVAFVSVVAYLCRSAESRQLTWEVYRDMWFSLQRRFGRGDDDRGG</sequence>
<dbReference type="EMBL" id="HE610453">
    <property type="protein sequence ID" value="CCE56837.1"/>
    <property type="molecule type" value="Genomic_DNA"/>
</dbReference>
<protein>
    <submittedName>
        <fullName evidence="2">M02 protein</fullName>
    </submittedName>
</protein>
<reference evidence="2 3" key="1">
    <citation type="journal article" date="2013" name="Virology">
        <title>The genome of murine cytomegalovirus is shaped by purifying selection and extensive recombination.</title>
        <authorList>
            <person name="Smith L.M."/>
            <person name="McWhorter A.R."/>
            <person name="Shellam G.R."/>
            <person name="Redwood A.J."/>
        </authorList>
    </citation>
    <scope>NUCLEOTIDE SEQUENCE [LARGE SCALE GENOMIC DNA]</scope>
    <source>
        <strain evidence="2">C4C</strain>
    </source>
</reference>
<dbReference type="InterPro" id="IPR038708">
    <property type="entry name" value="Gp34-like_sf"/>
</dbReference>
<dbReference type="Proteomes" id="UP000168535">
    <property type="component" value="Segment"/>
</dbReference>